<proteinExistence type="predicted"/>
<gene>
    <name evidence="2" type="ORF">RJ639_019043</name>
</gene>
<evidence type="ECO:0000256" key="1">
    <source>
        <dbReference type="SAM" id="MobiDB-lite"/>
    </source>
</evidence>
<evidence type="ECO:0000313" key="3">
    <source>
        <dbReference type="Proteomes" id="UP001188597"/>
    </source>
</evidence>
<feature type="region of interest" description="Disordered" evidence="1">
    <location>
        <begin position="32"/>
        <end position="84"/>
    </location>
</feature>
<organism evidence="2 3">
    <name type="scientific">Escallonia herrerae</name>
    <dbReference type="NCBI Taxonomy" id="1293975"/>
    <lineage>
        <taxon>Eukaryota</taxon>
        <taxon>Viridiplantae</taxon>
        <taxon>Streptophyta</taxon>
        <taxon>Embryophyta</taxon>
        <taxon>Tracheophyta</taxon>
        <taxon>Spermatophyta</taxon>
        <taxon>Magnoliopsida</taxon>
        <taxon>eudicotyledons</taxon>
        <taxon>Gunneridae</taxon>
        <taxon>Pentapetalae</taxon>
        <taxon>asterids</taxon>
        <taxon>campanulids</taxon>
        <taxon>Escalloniales</taxon>
        <taxon>Escalloniaceae</taxon>
        <taxon>Escallonia</taxon>
    </lineage>
</organism>
<sequence length="229" mass="24643">MRVVDFLTGCDLNGDVGGSPARALNLSKWSGTDCAALPQPEAQGPGPPRPKGGEQGAAERRPGPDGEAVRRRGEQERAATAVSARKLDEAAEQAALGRVAAEVLQVTQKARLEKGLSQAELAELAELAKLVGMEEIRQDAMMCKRAIAGGAVATPSPRVDTLKSKEFGGKRDAKELDNFIWYMEQYFEGASIVDEKAKNEKAAVSKERYLVQEKTSLGGKQDKAKRHAR</sequence>
<feature type="compositionally biased region" description="Basic and acidic residues" evidence="1">
    <location>
        <begin position="57"/>
        <end position="77"/>
    </location>
</feature>
<keyword evidence="3" id="KW-1185">Reference proteome</keyword>
<accession>A0AA88VBL1</accession>
<name>A0AA88VBL1_9ASTE</name>
<dbReference type="AlphaFoldDB" id="A0AA88VBL1"/>
<dbReference type="EMBL" id="JAVXUP010002342">
    <property type="protein sequence ID" value="KAK3003918.1"/>
    <property type="molecule type" value="Genomic_DNA"/>
</dbReference>
<protein>
    <submittedName>
        <fullName evidence="2">Uncharacterized protein</fullName>
    </submittedName>
</protein>
<comment type="caution">
    <text evidence="2">The sequence shown here is derived from an EMBL/GenBank/DDBJ whole genome shotgun (WGS) entry which is preliminary data.</text>
</comment>
<reference evidence="2" key="1">
    <citation type="submission" date="2022-12" db="EMBL/GenBank/DDBJ databases">
        <title>Draft genome assemblies for two species of Escallonia (Escalloniales).</title>
        <authorList>
            <person name="Chanderbali A."/>
            <person name="Dervinis C."/>
            <person name="Anghel I."/>
            <person name="Soltis D."/>
            <person name="Soltis P."/>
            <person name="Zapata F."/>
        </authorList>
    </citation>
    <scope>NUCLEOTIDE SEQUENCE</scope>
    <source>
        <strain evidence="2">UCBG64.0493</strain>
        <tissue evidence="2">Leaf</tissue>
    </source>
</reference>
<evidence type="ECO:0000313" key="2">
    <source>
        <dbReference type="EMBL" id="KAK3003918.1"/>
    </source>
</evidence>
<dbReference type="Proteomes" id="UP001188597">
    <property type="component" value="Unassembled WGS sequence"/>
</dbReference>